<gene>
    <name evidence="6" type="ORF">ACFSBW_08830</name>
</gene>
<evidence type="ECO:0000313" key="7">
    <source>
        <dbReference type="Proteomes" id="UP001597052"/>
    </source>
</evidence>
<dbReference type="GO" id="GO:0019877">
    <property type="term" value="P:diaminopimelate biosynthetic process"/>
    <property type="evidence" value="ECO:0007669"/>
    <property type="project" value="UniProtKB-KW"/>
</dbReference>
<reference evidence="6 7" key="1">
    <citation type="journal article" date="2019" name="Int. J. Syst. Evol. Microbiol.">
        <title>The Global Catalogue of Microorganisms (GCM) 10K type strain sequencing project: providing services to taxonomists for standard genome sequencing and annotation.</title>
        <authorList>
            <consortium name="The Broad Institute Genomics Platform"/>
            <consortium name="The Broad Institute Genome Sequencing Center for Infectious Disease"/>
            <person name="Wu L."/>
            <person name="Ma J."/>
        </authorList>
    </citation>
    <scope>NUCLEOTIDE SEQUENCE [LARGE SCALE GENOMIC DNA]</scope>
    <source>
        <strain evidence="6 7">CGMCC 1.10593</strain>
    </source>
</reference>
<dbReference type="InterPro" id="IPR050179">
    <property type="entry name" value="Trans_hexapeptide_repeat"/>
</dbReference>
<keyword evidence="3" id="KW-0220">Diaminopimelate biosynthesis</keyword>
<organism evidence="6 7">
    <name type="scientific">Halohasta litorea</name>
    <dbReference type="NCBI Taxonomy" id="869891"/>
    <lineage>
        <taxon>Archaea</taxon>
        <taxon>Methanobacteriati</taxon>
        <taxon>Methanobacteriota</taxon>
        <taxon>Stenosarchaea group</taxon>
        <taxon>Halobacteria</taxon>
        <taxon>Halobacteriales</taxon>
        <taxon>Haloferacaceae</taxon>
        <taxon>Halohasta</taxon>
    </lineage>
</organism>
<dbReference type="InterPro" id="IPR018357">
    <property type="entry name" value="Hexapep_transf_CS"/>
</dbReference>
<keyword evidence="7" id="KW-1185">Reference proteome</keyword>
<dbReference type="InterPro" id="IPR001451">
    <property type="entry name" value="Hexapep"/>
</dbReference>
<keyword evidence="1" id="KW-0028">Amino-acid biosynthesis</keyword>
<dbReference type="PANTHER" id="PTHR43300">
    <property type="entry name" value="ACETYLTRANSFERASE"/>
    <property type="match status" value="1"/>
</dbReference>
<dbReference type="CDD" id="cd03358">
    <property type="entry name" value="LbH_WxcM_N_like"/>
    <property type="match status" value="1"/>
</dbReference>
<dbReference type="Gene3D" id="2.160.10.10">
    <property type="entry name" value="Hexapeptide repeat proteins"/>
    <property type="match status" value="1"/>
</dbReference>
<dbReference type="SUPFAM" id="SSF51161">
    <property type="entry name" value="Trimeric LpxA-like enzymes"/>
    <property type="match status" value="1"/>
</dbReference>
<dbReference type="PROSITE" id="PS00101">
    <property type="entry name" value="HEXAPEP_TRANSFERASES"/>
    <property type="match status" value="1"/>
</dbReference>
<accession>A0ABD6D9K2</accession>
<evidence type="ECO:0000256" key="1">
    <source>
        <dbReference type="ARBA" id="ARBA00022605"/>
    </source>
</evidence>
<evidence type="ECO:0000256" key="4">
    <source>
        <dbReference type="ARBA" id="ARBA00023154"/>
    </source>
</evidence>
<dbReference type="EMBL" id="JBHUDM010000002">
    <property type="protein sequence ID" value="MFD1641975.1"/>
    <property type="molecule type" value="Genomic_DNA"/>
</dbReference>
<dbReference type="Pfam" id="PF14602">
    <property type="entry name" value="Hexapep_2"/>
    <property type="match status" value="1"/>
</dbReference>
<sequence length="193" mass="19761">MSTEPQLGDGCEIGPDVSLGEPGDGPPPEIGREATVRSGAIIYPDVRIGDRFVTGHNVLIREATTIGDDVVVGTNTVIDGATTIGSGVSMQTGVYVPRETTVGDDVFLGPHAALTNDPYPIRQDVDLAGPILEDGVSVGANATLLPGVAVGEGSFIAAGAVVTEDVPPNRLAVGAPAVHRPLPEPLQEANEIR</sequence>
<dbReference type="Proteomes" id="UP001597052">
    <property type="component" value="Unassembled WGS sequence"/>
</dbReference>
<dbReference type="GO" id="GO:0016740">
    <property type="term" value="F:transferase activity"/>
    <property type="evidence" value="ECO:0007669"/>
    <property type="project" value="UniProtKB-KW"/>
</dbReference>
<comment type="caution">
    <text evidence="6">The sequence shown here is derived from an EMBL/GenBank/DDBJ whole genome shotgun (WGS) entry which is preliminary data.</text>
</comment>
<evidence type="ECO:0000256" key="3">
    <source>
        <dbReference type="ARBA" id="ARBA00022915"/>
    </source>
</evidence>
<keyword evidence="2" id="KW-0808">Transferase</keyword>
<name>A0ABD6D9K2_9EURY</name>
<evidence type="ECO:0000256" key="2">
    <source>
        <dbReference type="ARBA" id="ARBA00022679"/>
    </source>
</evidence>
<dbReference type="GO" id="GO:0009085">
    <property type="term" value="P:lysine biosynthetic process"/>
    <property type="evidence" value="ECO:0007669"/>
    <property type="project" value="UniProtKB-KW"/>
</dbReference>
<keyword evidence="4" id="KW-0457">Lysine biosynthesis</keyword>
<dbReference type="Pfam" id="PF00132">
    <property type="entry name" value="Hexapep"/>
    <property type="match status" value="1"/>
</dbReference>
<dbReference type="PANTHER" id="PTHR43300:SF10">
    <property type="entry name" value="2,3,4,5-TETRAHYDROPYRIDINE-2,6-DICARBOXYLATE N-ACETYLTRANSFERASE"/>
    <property type="match status" value="1"/>
</dbReference>
<dbReference type="InterPro" id="IPR011004">
    <property type="entry name" value="Trimer_LpxA-like_sf"/>
</dbReference>
<evidence type="ECO:0000256" key="5">
    <source>
        <dbReference type="SAM" id="MobiDB-lite"/>
    </source>
</evidence>
<feature type="region of interest" description="Disordered" evidence="5">
    <location>
        <begin position="1"/>
        <end position="32"/>
    </location>
</feature>
<proteinExistence type="predicted"/>
<dbReference type="AlphaFoldDB" id="A0ABD6D9K2"/>
<evidence type="ECO:0000313" key="6">
    <source>
        <dbReference type="EMBL" id="MFD1641975.1"/>
    </source>
</evidence>
<protein>
    <submittedName>
        <fullName evidence="6">DapH/DapD/GlmU-related protein</fullName>
    </submittedName>
</protein>
<dbReference type="RefSeq" id="WP_256395650.1">
    <property type="nucleotide sequence ID" value="NZ_JANHDJ010000002.1"/>
</dbReference>